<name>A0A6A5ZNQ6_9PLEO</name>
<feature type="compositionally biased region" description="Polar residues" evidence="1">
    <location>
        <begin position="101"/>
        <end position="111"/>
    </location>
</feature>
<dbReference type="EMBL" id="ML977313">
    <property type="protein sequence ID" value="KAF2120634.1"/>
    <property type="molecule type" value="Genomic_DNA"/>
</dbReference>
<dbReference type="AlphaFoldDB" id="A0A6A5ZNQ6"/>
<organism evidence="2 3">
    <name type="scientific">Lophiotrema nucula</name>
    <dbReference type="NCBI Taxonomy" id="690887"/>
    <lineage>
        <taxon>Eukaryota</taxon>
        <taxon>Fungi</taxon>
        <taxon>Dikarya</taxon>
        <taxon>Ascomycota</taxon>
        <taxon>Pezizomycotina</taxon>
        <taxon>Dothideomycetes</taxon>
        <taxon>Pleosporomycetidae</taxon>
        <taxon>Pleosporales</taxon>
        <taxon>Lophiotremataceae</taxon>
        <taxon>Lophiotrema</taxon>
    </lineage>
</organism>
<keyword evidence="3" id="KW-1185">Reference proteome</keyword>
<sequence>MAAGRGPTGAEACSGSSLALQDGIEGAAPNDGPRLSFALPDSPENQQAGGFATAVGRGSKLRAPPASQKRGQAWCGPQGLDVSSTTAALSSVAAAGASPSWQAGRQGSESIPRQALGTHLLQPPL</sequence>
<dbReference type="Proteomes" id="UP000799770">
    <property type="component" value="Unassembled WGS sequence"/>
</dbReference>
<protein>
    <submittedName>
        <fullName evidence="2">Uncharacterized protein</fullName>
    </submittedName>
</protein>
<gene>
    <name evidence="2" type="ORF">BDV96DRAFT_641297</name>
</gene>
<feature type="region of interest" description="Disordered" evidence="1">
    <location>
        <begin position="95"/>
        <end position="125"/>
    </location>
</feature>
<evidence type="ECO:0000313" key="3">
    <source>
        <dbReference type="Proteomes" id="UP000799770"/>
    </source>
</evidence>
<accession>A0A6A5ZNQ6</accession>
<evidence type="ECO:0000313" key="2">
    <source>
        <dbReference type="EMBL" id="KAF2120634.1"/>
    </source>
</evidence>
<feature type="region of interest" description="Disordered" evidence="1">
    <location>
        <begin position="1"/>
        <end position="81"/>
    </location>
</feature>
<reference evidence="2" key="1">
    <citation type="journal article" date="2020" name="Stud. Mycol.">
        <title>101 Dothideomycetes genomes: a test case for predicting lifestyles and emergence of pathogens.</title>
        <authorList>
            <person name="Haridas S."/>
            <person name="Albert R."/>
            <person name="Binder M."/>
            <person name="Bloem J."/>
            <person name="Labutti K."/>
            <person name="Salamov A."/>
            <person name="Andreopoulos B."/>
            <person name="Baker S."/>
            <person name="Barry K."/>
            <person name="Bills G."/>
            <person name="Bluhm B."/>
            <person name="Cannon C."/>
            <person name="Castanera R."/>
            <person name="Culley D."/>
            <person name="Daum C."/>
            <person name="Ezra D."/>
            <person name="Gonzalez J."/>
            <person name="Henrissat B."/>
            <person name="Kuo A."/>
            <person name="Liang C."/>
            <person name="Lipzen A."/>
            <person name="Lutzoni F."/>
            <person name="Magnuson J."/>
            <person name="Mondo S."/>
            <person name="Nolan M."/>
            <person name="Ohm R."/>
            <person name="Pangilinan J."/>
            <person name="Park H.-J."/>
            <person name="Ramirez L."/>
            <person name="Alfaro M."/>
            <person name="Sun H."/>
            <person name="Tritt A."/>
            <person name="Yoshinaga Y."/>
            <person name="Zwiers L.-H."/>
            <person name="Turgeon B."/>
            <person name="Goodwin S."/>
            <person name="Spatafora J."/>
            <person name="Crous P."/>
            <person name="Grigoriev I."/>
        </authorList>
    </citation>
    <scope>NUCLEOTIDE SEQUENCE</scope>
    <source>
        <strain evidence="2">CBS 627.86</strain>
    </source>
</reference>
<proteinExistence type="predicted"/>
<evidence type="ECO:0000256" key="1">
    <source>
        <dbReference type="SAM" id="MobiDB-lite"/>
    </source>
</evidence>